<dbReference type="Pfam" id="PF10604">
    <property type="entry name" value="Polyketide_cyc2"/>
    <property type="match status" value="1"/>
</dbReference>
<dbReference type="InterPro" id="IPR019587">
    <property type="entry name" value="Polyketide_cyclase/dehydratase"/>
</dbReference>
<reference evidence="1 2" key="1">
    <citation type="submission" date="2024-09" db="EMBL/GenBank/DDBJ databases">
        <authorList>
            <person name="Sun Q."/>
            <person name="Mori K."/>
        </authorList>
    </citation>
    <scope>NUCLEOTIDE SEQUENCE [LARGE SCALE GENOMIC DNA]</scope>
    <source>
        <strain evidence="1 2">TBRC 7907</strain>
    </source>
</reference>
<proteinExistence type="predicted"/>
<name>A0ABV6A326_9PSEU</name>
<protein>
    <submittedName>
        <fullName evidence="1">SRPBCC family protein</fullName>
    </submittedName>
</protein>
<evidence type="ECO:0000313" key="2">
    <source>
        <dbReference type="Proteomes" id="UP001589693"/>
    </source>
</evidence>
<sequence length="156" mass="17946">MTEVRGRAEVPVPVGIVQSHWHRVDSYPEFMRGVRGVYRDGGELTRWDVELPNGEHRELTVRVIPRERGISMSVVDGPRYEVVLLWRPLPNGRTRITWRVWAEPDSELGTPKDLALRFQGDLERFADRMVSLRGLRIDHGEAWLKDPCGGRQPVAL</sequence>
<organism evidence="1 2">
    <name type="scientific">Allokutzneria oryzae</name>
    <dbReference type="NCBI Taxonomy" id="1378989"/>
    <lineage>
        <taxon>Bacteria</taxon>
        <taxon>Bacillati</taxon>
        <taxon>Actinomycetota</taxon>
        <taxon>Actinomycetes</taxon>
        <taxon>Pseudonocardiales</taxon>
        <taxon>Pseudonocardiaceae</taxon>
        <taxon>Allokutzneria</taxon>
    </lineage>
</organism>
<gene>
    <name evidence="1" type="ORF">ACFFQA_26780</name>
</gene>
<accession>A0ABV6A326</accession>
<dbReference type="SUPFAM" id="SSF55961">
    <property type="entry name" value="Bet v1-like"/>
    <property type="match status" value="1"/>
</dbReference>
<dbReference type="Gene3D" id="3.30.530.20">
    <property type="match status" value="1"/>
</dbReference>
<keyword evidence="2" id="KW-1185">Reference proteome</keyword>
<dbReference type="EMBL" id="JBHLZU010000021">
    <property type="protein sequence ID" value="MFB9907554.1"/>
    <property type="molecule type" value="Genomic_DNA"/>
</dbReference>
<evidence type="ECO:0000313" key="1">
    <source>
        <dbReference type="EMBL" id="MFB9907554.1"/>
    </source>
</evidence>
<dbReference type="InterPro" id="IPR023393">
    <property type="entry name" value="START-like_dom_sf"/>
</dbReference>
<dbReference type="RefSeq" id="WP_377857931.1">
    <property type="nucleotide sequence ID" value="NZ_JBHLZU010000021.1"/>
</dbReference>
<dbReference type="Proteomes" id="UP001589693">
    <property type="component" value="Unassembled WGS sequence"/>
</dbReference>
<comment type="caution">
    <text evidence="1">The sequence shown here is derived from an EMBL/GenBank/DDBJ whole genome shotgun (WGS) entry which is preliminary data.</text>
</comment>